<sequence>MKYCYILMTFLMVLMLSSGMAAQAMPAGSVGFCAGHAPMEGASSGAGDCVGLLGEDTLSGTQVRDTASLEDILPKREIRRLRRDSRNMRFSILGGPGYSPDFGLTIGGSALFTFRMDKSDLELKRSVVPIAIAAMTKGGVKVVSKPQLFFAGDRFRIFGQFQYEYFPDNFYGVGYTTNRDYVRSASTSLFRESELQFNPLFLFRIRQTDWFAGPYLDFTWETMSDVGAEMVRQKDYSAAGGDESGYETLSAGLGFLVTLDSRDVPANAYKGVYFDFRAAAYNDFMGMNGLFNDFYRVDLDYRQYLSVGERKTFAWTVQSKNVFGDVPLNKYSLIGTPFDLRGYYWGQYRDKSAHMVIAEYRQMINTDRTTWVKKALSRLGFVAWGGCGFLGPDPFRIEGVLPNAGLGIRIEVQPRMNVRLDFGRNFINGQNLFYFNMTEAF</sequence>
<accession>A0A9D9EFH3</accession>
<reference evidence="2" key="1">
    <citation type="submission" date="2020-10" db="EMBL/GenBank/DDBJ databases">
        <authorList>
            <person name="Gilroy R."/>
        </authorList>
    </citation>
    <scope>NUCLEOTIDE SEQUENCE</scope>
    <source>
        <strain evidence="2">D5-748</strain>
    </source>
</reference>
<comment type="caution">
    <text evidence="2">The sequence shown here is derived from an EMBL/GenBank/DDBJ whole genome shotgun (WGS) entry which is preliminary data.</text>
</comment>
<gene>
    <name evidence="2" type="ORF">IAC23_09930</name>
</gene>
<evidence type="ECO:0000313" key="2">
    <source>
        <dbReference type="EMBL" id="MBO8445988.1"/>
    </source>
</evidence>
<organism evidence="2 3">
    <name type="scientific">Candidatus Cryptobacteroides merdavium</name>
    <dbReference type="NCBI Taxonomy" id="2840769"/>
    <lineage>
        <taxon>Bacteria</taxon>
        <taxon>Pseudomonadati</taxon>
        <taxon>Bacteroidota</taxon>
        <taxon>Bacteroidia</taxon>
        <taxon>Bacteroidales</taxon>
        <taxon>Candidatus Cryptobacteroides</taxon>
    </lineage>
</organism>
<name>A0A9D9EFH3_9BACT</name>
<dbReference type="Proteomes" id="UP000823619">
    <property type="component" value="Unassembled WGS sequence"/>
</dbReference>
<dbReference type="AlphaFoldDB" id="A0A9D9EFH3"/>
<keyword evidence="1" id="KW-0732">Signal</keyword>
<dbReference type="EMBL" id="JADIMO010000128">
    <property type="protein sequence ID" value="MBO8445988.1"/>
    <property type="molecule type" value="Genomic_DNA"/>
</dbReference>
<protein>
    <recommendedName>
        <fullName evidence="4">Bacterial surface antigen (D15) domain-containing protein</fullName>
    </recommendedName>
</protein>
<feature type="signal peptide" evidence="1">
    <location>
        <begin position="1"/>
        <end position="21"/>
    </location>
</feature>
<reference evidence="2" key="2">
    <citation type="journal article" date="2021" name="PeerJ">
        <title>Extensive microbial diversity within the chicken gut microbiome revealed by metagenomics and culture.</title>
        <authorList>
            <person name="Gilroy R."/>
            <person name="Ravi A."/>
            <person name="Getino M."/>
            <person name="Pursley I."/>
            <person name="Horton D.L."/>
            <person name="Alikhan N.F."/>
            <person name="Baker D."/>
            <person name="Gharbi K."/>
            <person name="Hall N."/>
            <person name="Watson M."/>
            <person name="Adriaenssens E.M."/>
            <person name="Foster-Nyarko E."/>
            <person name="Jarju S."/>
            <person name="Secka A."/>
            <person name="Antonio M."/>
            <person name="Oren A."/>
            <person name="Chaudhuri R.R."/>
            <person name="La Ragione R."/>
            <person name="Hildebrand F."/>
            <person name="Pallen M.J."/>
        </authorList>
    </citation>
    <scope>NUCLEOTIDE SEQUENCE</scope>
    <source>
        <strain evidence="2">D5-748</strain>
    </source>
</reference>
<evidence type="ECO:0008006" key="4">
    <source>
        <dbReference type="Google" id="ProtNLM"/>
    </source>
</evidence>
<proteinExistence type="predicted"/>
<dbReference type="Gene3D" id="2.40.160.50">
    <property type="entry name" value="membrane protein fhac: a member of the omp85/tpsb transporter family"/>
    <property type="match status" value="1"/>
</dbReference>
<evidence type="ECO:0000256" key="1">
    <source>
        <dbReference type="SAM" id="SignalP"/>
    </source>
</evidence>
<feature type="chain" id="PRO_5039425129" description="Bacterial surface antigen (D15) domain-containing protein" evidence="1">
    <location>
        <begin position="22"/>
        <end position="441"/>
    </location>
</feature>
<evidence type="ECO:0000313" key="3">
    <source>
        <dbReference type="Proteomes" id="UP000823619"/>
    </source>
</evidence>